<keyword evidence="2" id="KW-0460">Magnesium</keyword>
<comment type="cofactor">
    <cofactor evidence="2">
        <name>Mg(2+)</name>
        <dbReference type="ChEBI" id="CHEBI:18420"/>
    </cofactor>
</comment>
<proteinExistence type="inferred from homology"/>
<keyword evidence="2 4" id="KW-0808">Transferase</keyword>
<dbReference type="PROSITE" id="PS50972">
    <property type="entry name" value="PTERIN_BINDING"/>
    <property type="match status" value="1"/>
</dbReference>
<dbReference type="InterPro" id="IPR000489">
    <property type="entry name" value="Pterin-binding_dom"/>
</dbReference>
<dbReference type="Pfam" id="PF00809">
    <property type="entry name" value="Pterin_bind"/>
    <property type="match status" value="1"/>
</dbReference>
<comment type="pathway">
    <text evidence="2">Cofactor biosynthesis; tetrahydrofolate biosynthesis; 7,8-dihydrofolate from 2-amino-4-hydroxy-6-hydroxymethyl-7,8-dihydropteridine diphosphate and 4-aminobenzoate: step 1/2.</text>
</comment>
<evidence type="ECO:0000313" key="4">
    <source>
        <dbReference type="EMBL" id="MCD2195717.1"/>
    </source>
</evidence>
<dbReference type="Gene3D" id="3.20.20.20">
    <property type="entry name" value="Dihydropteroate synthase-like"/>
    <property type="match status" value="1"/>
</dbReference>
<reference evidence="4 5" key="1">
    <citation type="submission" date="2021-11" db="EMBL/GenBank/DDBJ databases">
        <title>Draft genome sequence of Actinomycetospora sp. SF1 isolated from the rhizosphere soil.</title>
        <authorList>
            <person name="Duangmal K."/>
            <person name="Chantavorakit T."/>
        </authorList>
    </citation>
    <scope>NUCLEOTIDE SEQUENCE [LARGE SCALE GENOMIC DNA]</scope>
    <source>
        <strain evidence="4 5">TBRC 5722</strain>
    </source>
</reference>
<dbReference type="NCBIfam" id="TIGR01496">
    <property type="entry name" value="DHPS"/>
    <property type="match status" value="1"/>
</dbReference>
<dbReference type="SUPFAM" id="SSF51717">
    <property type="entry name" value="Dihydropteroate synthetase-like"/>
    <property type="match status" value="1"/>
</dbReference>
<dbReference type="Proteomes" id="UP001199469">
    <property type="component" value="Unassembled WGS sequence"/>
</dbReference>
<dbReference type="PROSITE" id="PS00792">
    <property type="entry name" value="DHPS_1"/>
    <property type="match status" value="1"/>
</dbReference>
<gene>
    <name evidence="4" type="primary">folP</name>
    <name evidence="4" type="ORF">LQ327_20305</name>
</gene>
<keyword evidence="2" id="KW-0479">Metal-binding</keyword>
<name>A0ABS8PBU1_9PSEU</name>
<keyword evidence="2" id="KW-0289">Folate biosynthesis</keyword>
<dbReference type="InterPro" id="IPR006390">
    <property type="entry name" value="DHP_synth_dom"/>
</dbReference>
<keyword evidence="5" id="KW-1185">Reference proteome</keyword>
<dbReference type="InterPro" id="IPR011005">
    <property type="entry name" value="Dihydropteroate_synth-like_sf"/>
</dbReference>
<dbReference type="PANTHER" id="PTHR20941">
    <property type="entry name" value="FOLATE SYNTHESIS PROTEINS"/>
    <property type="match status" value="1"/>
</dbReference>
<dbReference type="RefSeq" id="WP_230737530.1">
    <property type="nucleotide sequence ID" value="NZ_JAJNDB010000004.1"/>
</dbReference>
<evidence type="ECO:0000313" key="5">
    <source>
        <dbReference type="Proteomes" id="UP001199469"/>
    </source>
</evidence>
<accession>A0ABS8PBU1</accession>
<dbReference type="InterPro" id="IPR045031">
    <property type="entry name" value="DHP_synth-like"/>
</dbReference>
<organism evidence="4 5">
    <name type="scientific">Actinomycetospora endophytica</name>
    <dbReference type="NCBI Taxonomy" id="2291215"/>
    <lineage>
        <taxon>Bacteria</taxon>
        <taxon>Bacillati</taxon>
        <taxon>Actinomycetota</taxon>
        <taxon>Actinomycetes</taxon>
        <taxon>Pseudonocardiales</taxon>
        <taxon>Pseudonocardiaceae</taxon>
        <taxon>Actinomycetospora</taxon>
    </lineage>
</organism>
<comment type="caution">
    <text evidence="4">The sequence shown here is derived from an EMBL/GenBank/DDBJ whole genome shotgun (WGS) entry which is preliminary data.</text>
</comment>
<comment type="function">
    <text evidence="2">Catalyzes the condensation of para-aminobenzoate (pABA) with 6-hydroxymethyl-7,8-dihydropterin diphosphate (DHPt-PP) to form 7,8-dihydropteroate (H2Pte), the immediate precursor of folate derivatives.</text>
</comment>
<evidence type="ECO:0000256" key="2">
    <source>
        <dbReference type="RuleBase" id="RU361205"/>
    </source>
</evidence>
<feature type="domain" description="Pterin-binding" evidence="3">
    <location>
        <begin position="13"/>
        <end position="266"/>
    </location>
</feature>
<dbReference type="EC" id="2.5.1.15" evidence="2"/>
<dbReference type="GO" id="GO:0004156">
    <property type="term" value="F:dihydropteroate synthase activity"/>
    <property type="evidence" value="ECO:0007669"/>
    <property type="project" value="UniProtKB-EC"/>
</dbReference>
<protein>
    <recommendedName>
        <fullName evidence="2">Dihydropteroate synthase</fullName>
        <shortName evidence="2">DHPS</shortName>
        <ecNumber evidence="2">2.5.1.15</ecNumber>
    </recommendedName>
    <alternativeName>
        <fullName evidence="2">Dihydropteroate pyrophosphorylase</fullName>
    </alternativeName>
</protein>
<dbReference type="EMBL" id="JAJNDB010000004">
    <property type="protein sequence ID" value="MCD2195717.1"/>
    <property type="molecule type" value="Genomic_DNA"/>
</dbReference>
<comment type="similarity">
    <text evidence="1 2">Belongs to the DHPS family.</text>
</comment>
<dbReference type="PANTHER" id="PTHR20941:SF8">
    <property type="entry name" value="INACTIVE DIHYDROPTEROATE SYNTHASE 2"/>
    <property type="match status" value="1"/>
</dbReference>
<sequence>MVVHGRELRRDRALIMAIVNRTPDSFYDNGATWELGAAHAAIEHAVAAGADVVDLGGVPASPGPVVTVAEEIDRVRPTVVWARERFPDLTLSIDTYRAEAAEALLAVGADLVNDSWAGWDEEILPVTARYGAGYVAAHTGGLTPRTDPVRPRYTDVMADVIADTTALADRAVAAGVPAEGILLDPTIDFGKNTLHSLEVLRNLPRLVATGWPVLLAMSNKGVVGETLDVPLDGRLTGTLAATALAVSQGVAMVRAHQVEETRQTVEMVASVAGHRPPAAARRWMD</sequence>
<evidence type="ECO:0000256" key="1">
    <source>
        <dbReference type="ARBA" id="ARBA00009503"/>
    </source>
</evidence>
<dbReference type="PROSITE" id="PS00793">
    <property type="entry name" value="DHPS_2"/>
    <property type="match status" value="1"/>
</dbReference>
<evidence type="ECO:0000259" key="3">
    <source>
        <dbReference type="PROSITE" id="PS50972"/>
    </source>
</evidence>